<gene>
    <name evidence="2" type="ORF">KPZU09_21050</name>
</gene>
<evidence type="ECO:0000256" key="1">
    <source>
        <dbReference type="SAM" id="Phobius"/>
    </source>
</evidence>
<name>A0A919HUC6_KLEPN</name>
<dbReference type="AlphaFoldDB" id="A0A919HUC6"/>
<keyword evidence="1" id="KW-0472">Membrane</keyword>
<dbReference type="EMBL" id="BNFF01000001">
    <property type="protein sequence ID" value="GHK52369.1"/>
    <property type="molecule type" value="Genomic_DNA"/>
</dbReference>
<dbReference type="Proteomes" id="UP000655094">
    <property type="component" value="Unassembled WGS sequence"/>
</dbReference>
<reference evidence="2" key="1">
    <citation type="submission" date="2020-10" db="EMBL/GenBank/DDBJ databases">
        <title>Genome Sequence of ESBL Producing Zambian Clinical Strains.</title>
        <authorList>
            <person name="Shawa M."/>
            <person name="Furuta Y."/>
            <person name="Simbotwe M."/>
            <person name="Mulenga E."/>
            <person name="Mubanga M."/>
            <person name="Mulenga G."/>
            <person name="Kaile C."/>
            <person name="Zorigt T."/>
            <person name="Hang'ombe B."/>
            <person name="Higashi H."/>
        </authorList>
    </citation>
    <scope>NUCLEOTIDE SEQUENCE</scope>
    <source>
        <strain evidence="2">Zam_UTH_09</strain>
    </source>
</reference>
<keyword evidence="1" id="KW-1133">Transmembrane helix</keyword>
<evidence type="ECO:0000313" key="3">
    <source>
        <dbReference type="Proteomes" id="UP000655094"/>
    </source>
</evidence>
<organism evidence="2 3">
    <name type="scientific">Klebsiella pneumoniae</name>
    <dbReference type="NCBI Taxonomy" id="573"/>
    <lineage>
        <taxon>Bacteria</taxon>
        <taxon>Pseudomonadati</taxon>
        <taxon>Pseudomonadota</taxon>
        <taxon>Gammaproteobacteria</taxon>
        <taxon>Enterobacterales</taxon>
        <taxon>Enterobacteriaceae</taxon>
        <taxon>Klebsiella/Raoultella group</taxon>
        <taxon>Klebsiella</taxon>
        <taxon>Klebsiella pneumoniae complex</taxon>
    </lineage>
</organism>
<accession>A0A919HUC6</accession>
<feature type="transmembrane region" description="Helical" evidence="1">
    <location>
        <begin position="98"/>
        <end position="119"/>
    </location>
</feature>
<evidence type="ECO:0000313" key="2">
    <source>
        <dbReference type="EMBL" id="GHK52369.1"/>
    </source>
</evidence>
<keyword evidence="1" id="KW-0812">Transmembrane</keyword>
<protein>
    <submittedName>
        <fullName evidence="2">Uncharacterized protein</fullName>
    </submittedName>
</protein>
<proteinExistence type="predicted"/>
<comment type="caution">
    <text evidence="2">The sequence shown here is derived from an EMBL/GenBank/DDBJ whole genome shotgun (WGS) entry which is preliminary data.</text>
</comment>
<sequence>MTQPDRRHLRRARLALAVVVAAALAAAVVPGGRTFLQQSLTALASRIRSRSEGLSPPGAAGRAGLICADDPPGDRRSAAGFPDYPGERRPVRRLLGRALSWFSAMAGAGLCFCIARALGREVVEKLTGRAVLRSADGYFTRFGPQTIWSAACCRLSRLTRSAMPPD</sequence>